<proteinExistence type="predicted"/>
<dbReference type="Proteomes" id="UP001432168">
    <property type="component" value="Chromosome"/>
</dbReference>
<name>A0ABZ1X3B8_9ACTN</name>
<feature type="compositionally biased region" description="Pro residues" evidence="1">
    <location>
        <begin position="36"/>
        <end position="47"/>
    </location>
</feature>
<feature type="region of interest" description="Disordered" evidence="1">
    <location>
        <begin position="1"/>
        <end position="47"/>
    </location>
</feature>
<sequence>MAAGADDTHPQLRDEPRRSRSRPVSEGTPHGTPYDDAPPPPPDTLTR</sequence>
<evidence type="ECO:0000313" key="2">
    <source>
        <dbReference type="EMBL" id="WUT46065.1"/>
    </source>
</evidence>
<gene>
    <name evidence="2" type="ORF">OG929_28860</name>
</gene>
<accession>A0ABZ1X3B8</accession>
<dbReference type="EMBL" id="CP109011">
    <property type="protein sequence ID" value="WUT46065.1"/>
    <property type="molecule type" value="Genomic_DNA"/>
</dbReference>
<feature type="compositionally biased region" description="Basic and acidic residues" evidence="1">
    <location>
        <begin position="1"/>
        <end position="18"/>
    </location>
</feature>
<keyword evidence="3" id="KW-1185">Reference proteome</keyword>
<evidence type="ECO:0000313" key="3">
    <source>
        <dbReference type="Proteomes" id="UP001432168"/>
    </source>
</evidence>
<reference evidence="2" key="1">
    <citation type="submission" date="2022-10" db="EMBL/GenBank/DDBJ databases">
        <title>The complete genomes of actinobacterial strains from the NBC collection.</title>
        <authorList>
            <person name="Joergensen T.S."/>
            <person name="Alvarez Arevalo M."/>
            <person name="Sterndorff E.B."/>
            <person name="Faurdal D."/>
            <person name="Vuksanovic O."/>
            <person name="Mourched A.-S."/>
            <person name="Charusanti P."/>
            <person name="Shaw S."/>
            <person name="Blin K."/>
            <person name="Weber T."/>
        </authorList>
    </citation>
    <scope>NUCLEOTIDE SEQUENCE</scope>
    <source>
        <strain evidence="2">NBC_00686</strain>
    </source>
</reference>
<dbReference type="RefSeq" id="WP_329267046.1">
    <property type="nucleotide sequence ID" value="NZ_CP109011.1"/>
</dbReference>
<organism evidence="2 3">
    <name type="scientific">Streptomyces pseudovenezuelae</name>
    <dbReference type="NCBI Taxonomy" id="67350"/>
    <lineage>
        <taxon>Bacteria</taxon>
        <taxon>Bacillati</taxon>
        <taxon>Actinomycetota</taxon>
        <taxon>Actinomycetes</taxon>
        <taxon>Kitasatosporales</taxon>
        <taxon>Streptomycetaceae</taxon>
        <taxon>Streptomyces</taxon>
        <taxon>Streptomyces aurantiacus group</taxon>
    </lineage>
</organism>
<evidence type="ECO:0000256" key="1">
    <source>
        <dbReference type="SAM" id="MobiDB-lite"/>
    </source>
</evidence>
<protein>
    <submittedName>
        <fullName evidence="2">Uncharacterized protein</fullName>
    </submittedName>
</protein>